<evidence type="ECO:0000313" key="7">
    <source>
        <dbReference type="Proteomes" id="UP000184074"/>
    </source>
</evidence>
<dbReference type="STRING" id="1508389.SAMN05444003_2965"/>
<dbReference type="SUPFAM" id="SSF55811">
    <property type="entry name" value="Nudix"/>
    <property type="match status" value="1"/>
</dbReference>
<dbReference type="PROSITE" id="PS51462">
    <property type="entry name" value="NUDIX"/>
    <property type="match status" value="1"/>
</dbReference>
<evidence type="ECO:0000256" key="4">
    <source>
        <dbReference type="ARBA" id="ARBA00022842"/>
    </source>
</evidence>
<dbReference type="RefSeq" id="WP_072902545.1">
    <property type="nucleotide sequence ID" value="NZ_FQXB01000006.1"/>
</dbReference>
<sequence length="149" mass="16756">MIAQLKSAFAEAKSYFRPPVSQVAALCHRETKTGRKVLLITSSNGRWIFPKGWPMDGKTDAQAAMQEAWEEAGVKSGEVANDPLASYRGEKKYDDGRTIACQTNVYAVEVTDTKKRFPEANKRDRKWVDIEEAKDLIDDDGMRDALDQL</sequence>
<feature type="domain" description="Nudix hydrolase" evidence="5">
    <location>
        <begin position="18"/>
        <end position="149"/>
    </location>
</feature>
<dbReference type="GO" id="GO:0005737">
    <property type="term" value="C:cytoplasm"/>
    <property type="evidence" value="ECO:0007669"/>
    <property type="project" value="TreeGrafter"/>
</dbReference>
<proteinExistence type="predicted"/>
<reference evidence="6 7" key="1">
    <citation type="submission" date="2016-11" db="EMBL/GenBank/DDBJ databases">
        <authorList>
            <person name="Jaros S."/>
            <person name="Januszkiewicz K."/>
            <person name="Wedrychowicz H."/>
        </authorList>
    </citation>
    <scope>NUCLEOTIDE SEQUENCE [LARGE SCALE GENOMIC DNA]</scope>
    <source>
        <strain evidence="6 7">DSM 28715</strain>
    </source>
</reference>
<dbReference type="CDD" id="cd04666">
    <property type="entry name" value="NUDIX_DIPP2_like_Nudt4"/>
    <property type="match status" value="1"/>
</dbReference>
<keyword evidence="7" id="KW-1185">Reference proteome</keyword>
<dbReference type="EMBL" id="FQXB01000006">
    <property type="protein sequence ID" value="SHH37792.1"/>
    <property type="molecule type" value="Genomic_DNA"/>
</dbReference>
<dbReference type="OrthoDB" id="7066910at2"/>
<dbReference type="Gene3D" id="3.90.79.10">
    <property type="entry name" value="Nucleoside Triphosphate Pyrophosphohydrolase"/>
    <property type="match status" value="1"/>
</dbReference>
<name>A0A1M5SGR3_9RHOB</name>
<dbReference type="InterPro" id="IPR000086">
    <property type="entry name" value="NUDIX_hydrolase_dom"/>
</dbReference>
<dbReference type="GO" id="GO:0046872">
    <property type="term" value="F:metal ion binding"/>
    <property type="evidence" value="ECO:0007669"/>
    <property type="project" value="UniProtKB-KW"/>
</dbReference>
<evidence type="ECO:0000256" key="3">
    <source>
        <dbReference type="ARBA" id="ARBA00022801"/>
    </source>
</evidence>
<comment type="cofactor">
    <cofactor evidence="1">
        <name>Mg(2+)</name>
        <dbReference type="ChEBI" id="CHEBI:18420"/>
    </cofactor>
</comment>
<dbReference type="InterPro" id="IPR047198">
    <property type="entry name" value="DDP-like_NUDIX"/>
</dbReference>
<keyword evidence="3" id="KW-0378">Hydrolase</keyword>
<dbReference type="Proteomes" id="UP000184074">
    <property type="component" value="Unassembled WGS sequence"/>
</dbReference>
<gene>
    <name evidence="6" type="ORF">SAMN05444003_2965</name>
</gene>
<keyword evidence="4" id="KW-0460">Magnesium</keyword>
<organism evidence="6 7">
    <name type="scientific">Cognatiyoonia sediminum</name>
    <dbReference type="NCBI Taxonomy" id="1508389"/>
    <lineage>
        <taxon>Bacteria</taxon>
        <taxon>Pseudomonadati</taxon>
        <taxon>Pseudomonadota</taxon>
        <taxon>Alphaproteobacteria</taxon>
        <taxon>Rhodobacterales</taxon>
        <taxon>Paracoccaceae</taxon>
        <taxon>Cognatiyoonia</taxon>
    </lineage>
</organism>
<dbReference type="InterPro" id="IPR015797">
    <property type="entry name" value="NUDIX_hydrolase-like_dom_sf"/>
</dbReference>
<evidence type="ECO:0000256" key="1">
    <source>
        <dbReference type="ARBA" id="ARBA00001946"/>
    </source>
</evidence>
<evidence type="ECO:0000313" key="6">
    <source>
        <dbReference type="EMBL" id="SHH37792.1"/>
    </source>
</evidence>
<keyword evidence="2" id="KW-0479">Metal-binding</keyword>
<dbReference type="AlphaFoldDB" id="A0A1M5SGR3"/>
<dbReference type="GO" id="GO:0016462">
    <property type="term" value="F:pyrophosphatase activity"/>
    <property type="evidence" value="ECO:0007669"/>
    <property type="project" value="InterPro"/>
</dbReference>
<dbReference type="Pfam" id="PF00293">
    <property type="entry name" value="NUDIX"/>
    <property type="match status" value="1"/>
</dbReference>
<evidence type="ECO:0000259" key="5">
    <source>
        <dbReference type="PROSITE" id="PS51462"/>
    </source>
</evidence>
<evidence type="ECO:0000256" key="2">
    <source>
        <dbReference type="ARBA" id="ARBA00022723"/>
    </source>
</evidence>
<accession>A0A1M5SGR3</accession>
<dbReference type="PANTHER" id="PTHR12629">
    <property type="entry name" value="DIPHOSPHOINOSITOL POLYPHOSPHATE PHOSPHOHYDROLASE"/>
    <property type="match status" value="1"/>
</dbReference>
<dbReference type="PANTHER" id="PTHR12629:SF0">
    <property type="entry name" value="DIPHOSPHOINOSITOL-POLYPHOSPHATE DIPHOSPHATASE"/>
    <property type="match status" value="1"/>
</dbReference>
<protein>
    <submittedName>
        <fullName evidence="6">8-oxo-dGTP pyrophosphatase MutT, NUDIX family</fullName>
    </submittedName>
</protein>